<dbReference type="Gene3D" id="3.40.50.720">
    <property type="entry name" value="NAD(P)-binding Rossmann-like Domain"/>
    <property type="match status" value="1"/>
</dbReference>
<dbReference type="Proteomes" id="UP000294901">
    <property type="component" value="Unassembled WGS sequence"/>
</dbReference>
<dbReference type="EMBL" id="SNWR01000001">
    <property type="protein sequence ID" value="TDO42517.1"/>
    <property type="molecule type" value="Genomic_DNA"/>
</dbReference>
<dbReference type="GO" id="GO:0004029">
    <property type="term" value="F:aldehyde dehydrogenase (NAD+) activity"/>
    <property type="evidence" value="ECO:0007669"/>
    <property type="project" value="TreeGrafter"/>
</dbReference>
<dbReference type="PANTHER" id="PTHR48079:SF6">
    <property type="entry name" value="NAD(P)-BINDING DOMAIN-CONTAINING PROTEIN-RELATED"/>
    <property type="match status" value="1"/>
</dbReference>
<evidence type="ECO:0000313" key="2">
    <source>
        <dbReference type="EMBL" id="TDO42517.1"/>
    </source>
</evidence>
<accession>A0A4R6K175</accession>
<feature type="domain" description="NAD-dependent epimerase/dehydratase" evidence="1">
    <location>
        <begin position="3"/>
        <end position="212"/>
    </location>
</feature>
<comment type="caution">
    <text evidence="2">The sequence shown here is derived from an EMBL/GenBank/DDBJ whole genome shotgun (WGS) entry which is preliminary data.</text>
</comment>
<dbReference type="OrthoDB" id="9787292at2"/>
<dbReference type="InterPro" id="IPR001509">
    <property type="entry name" value="Epimerase_deHydtase"/>
</dbReference>
<dbReference type="PANTHER" id="PTHR48079">
    <property type="entry name" value="PROTEIN YEEZ"/>
    <property type="match status" value="1"/>
</dbReference>
<dbReference type="RefSeq" id="WP_133876393.1">
    <property type="nucleotide sequence ID" value="NZ_BOMD01000088.1"/>
</dbReference>
<protein>
    <submittedName>
        <fullName evidence="2">Nucleoside-diphosphate-sugar epimerase</fullName>
    </submittedName>
</protein>
<dbReference type="AlphaFoldDB" id="A0A4R6K175"/>
<name>A0A4R6K175_9ACTN</name>
<dbReference type="GO" id="GO:0005737">
    <property type="term" value="C:cytoplasm"/>
    <property type="evidence" value="ECO:0007669"/>
    <property type="project" value="TreeGrafter"/>
</dbReference>
<evidence type="ECO:0000259" key="1">
    <source>
        <dbReference type="Pfam" id="PF01370"/>
    </source>
</evidence>
<dbReference type="InterPro" id="IPR036291">
    <property type="entry name" value="NAD(P)-bd_dom_sf"/>
</dbReference>
<dbReference type="InterPro" id="IPR051783">
    <property type="entry name" value="NAD(P)-dependent_oxidoreduct"/>
</dbReference>
<proteinExistence type="predicted"/>
<keyword evidence="3" id="KW-1185">Reference proteome</keyword>
<dbReference type="CDD" id="cd05262">
    <property type="entry name" value="SDR_a7"/>
    <property type="match status" value="1"/>
</dbReference>
<organism evidence="2 3">
    <name type="scientific">Paractinoplanes brasiliensis</name>
    <dbReference type="NCBI Taxonomy" id="52695"/>
    <lineage>
        <taxon>Bacteria</taxon>
        <taxon>Bacillati</taxon>
        <taxon>Actinomycetota</taxon>
        <taxon>Actinomycetes</taxon>
        <taxon>Micromonosporales</taxon>
        <taxon>Micromonosporaceae</taxon>
        <taxon>Paractinoplanes</taxon>
    </lineage>
</organism>
<reference evidence="2 3" key="1">
    <citation type="submission" date="2019-03" db="EMBL/GenBank/DDBJ databases">
        <title>Sequencing the genomes of 1000 actinobacteria strains.</title>
        <authorList>
            <person name="Klenk H.-P."/>
        </authorList>
    </citation>
    <scope>NUCLEOTIDE SEQUENCE [LARGE SCALE GENOMIC DNA]</scope>
    <source>
        <strain evidence="2 3">DSM 43805</strain>
    </source>
</reference>
<dbReference type="SUPFAM" id="SSF51735">
    <property type="entry name" value="NAD(P)-binding Rossmann-fold domains"/>
    <property type="match status" value="1"/>
</dbReference>
<dbReference type="Pfam" id="PF01370">
    <property type="entry name" value="Epimerase"/>
    <property type="match status" value="1"/>
</dbReference>
<sequence length="292" mass="30424">MRVFVTGASGWIGSAVVPDLIARGHEVVGLARSAEKARAVAATGAHVLRGDLDSLDLLRDGARNADAVIHLAFVHDFGNFAESLRKDRAAIAAIGEALEDSGRPFAIASGTLGVLPGQVITERDRPDPATAHPRQQSADAALALVERGVRAQVVRLAPTVHGEGDGGFVPALIKAARERKTAGYAGDGANRWTAVHRSDAATVFRLAIEKAPAGAVLHAVAEESVTAREIAEAIGRGLGVPAEPAGPEDLGWIGPMFALDSPASNTITRELLGWEPAGPTLMEDLEAGHYFN</sequence>
<gene>
    <name evidence="2" type="ORF">C8E87_6290</name>
</gene>
<evidence type="ECO:0000313" key="3">
    <source>
        <dbReference type="Proteomes" id="UP000294901"/>
    </source>
</evidence>